<evidence type="ECO:0000256" key="1">
    <source>
        <dbReference type="SAM" id="SignalP"/>
    </source>
</evidence>
<feature type="signal peptide" evidence="1">
    <location>
        <begin position="1"/>
        <end position="18"/>
    </location>
</feature>
<evidence type="ECO:0000313" key="3">
    <source>
        <dbReference type="Proteomes" id="UP001597131"/>
    </source>
</evidence>
<feature type="chain" id="PRO_5046204194" description="Lipocalin-like domain-containing protein" evidence="1">
    <location>
        <begin position="19"/>
        <end position="134"/>
    </location>
</feature>
<gene>
    <name evidence="2" type="ORF">ACFQ3Q_01380</name>
</gene>
<keyword evidence="1" id="KW-0732">Signal</keyword>
<comment type="caution">
    <text evidence="2">The sequence shown here is derived from an EMBL/GenBank/DDBJ whole genome shotgun (WGS) entry which is preliminary data.</text>
</comment>
<accession>A0ABW3NL52</accession>
<protein>
    <recommendedName>
        <fullName evidence="4">Lipocalin-like domain-containing protein</fullName>
    </recommendedName>
</protein>
<dbReference type="Proteomes" id="UP001597131">
    <property type="component" value="Unassembled WGS sequence"/>
</dbReference>
<dbReference type="EMBL" id="JBHTLI010000001">
    <property type="protein sequence ID" value="MFD1094388.1"/>
    <property type="molecule type" value="Genomic_DNA"/>
</dbReference>
<name>A0ABW3NL52_9FLAO</name>
<sequence length="134" mass="15178">MKHKLLLIFLFISFTGIAQDLQGNWAWTSGNGQHTFNLRLSENGNGMLSGSHCAVFFNGDKIDCEKQNNGRYSLTLMRIKQDIYKGTIKSAASLSEGKIRLIYNKRMKNIMFSLTSPPPGEYYLPQEAVLERVN</sequence>
<dbReference type="RefSeq" id="WP_380742185.1">
    <property type="nucleotide sequence ID" value="NZ_JBHTLI010000001.1"/>
</dbReference>
<proteinExistence type="predicted"/>
<evidence type="ECO:0008006" key="4">
    <source>
        <dbReference type="Google" id="ProtNLM"/>
    </source>
</evidence>
<keyword evidence="3" id="KW-1185">Reference proteome</keyword>
<evidence type="ECO:0000313" key="2">
    <source>
        <dbReference type="EMBL" id="MFD1094388.1"/>
    </source>
</evidence>
<organism evidence="2 3">
    <name type="scientific">Salegentibacter chungangensis</name>
    <dbReference type="NCBI Taxonomy" id="1335724"/>
    <lineage>
        <taxon>Bacteria</taxon>
        <taxon>Pseudomonadati</taxon>
        <taxon>Bacteroidota</taxon>
        <taxon>Flavobacteriia</taxon>
        <taxon>Flavobacteriales</taxon>
        <taxon>Flavobacteriaceae</taxon>
        <taxon>Salegentibacter</taxon>
    </lineage>
</organism>
<reference evidence="3" key="1">
    <citation type="journal article" date="2019" name="Int. J. Syst. Evol. Microbiol.">
        <title>The Global Catalogue of Microorganisms (GCM) 10K type strain sequencing project: providing services to taxonomists for standard genome sequencing and annotation.</title>
        <authorList>
            <consortium name="The Broad Institute Genomics Platform"/>
            <consortium name="The Broad Institute Genome Sequencing Center for Infectious Disease"/>
            <person name="Wu L."/>
            <person name="Ma J."/>
        </authorList>
    </citation>
    <scope>NUCLEOTIDE SEQUENCE [LARGE SCALE GENOMIC DNA]</scope>
    <source>
        <strain evidence="3">CCUG 64793</strain>
    </source>
</reference>